<evidence type="ECO:0000256" key="3">
    <source>
        <dbReference type="ARBA" id="ARBA00012485"/>
    </source>
</evidence>
<keyword evidence="6 8" id="KW-0833">Ubl conjugation pathway</keyword>
<sequence>MSAMAKPDVSAAIKHIFINSSMSTGNEFVKSKLSSKRNRKPKNTRIKPVRMKTLYHRHRIIMVASPKSVVQIIVADMKLNRNVLQYDVQKCNLRSKKEAAIIRCCKINDGHCLLVSVVRLLFFVGIPTFLFLKRTFPVLIMDSSGYGWKCDASFVVHSGKLLESNSPKRDTYLKVLVDDIRWFQSDICKQSSSPSWSLNFQSMCNNDSKVKFRLIERRGEEEQIYGEGSIEISSLKSAVANGKLLFMFKNTACSFSEDFKNDRGNSENWQWGTDCGACSKCEFGEEAPNADGVRARDNAESFSHSCRDRRLCCESYETPALTAALDDCAALVTDLRVNEEPTEAPQRPWRRRQFHAAATGQKAECESADCTTDSSVHLVDEAVQQSLPAGWEERLDGFGRRYYIDHNTMSTTWERPINVPLPQGWELRYDPFGRVYYVDHNTRTTTWQRPTQLMLQAHQQWQSLRDEGHIRWQQRFLDSSHVNLTPNDAQLPEGWERRQDPASGRFYYLNHNTRTTQWEHPLQSNSLLSEALPPGWDTGYTSEGIQFFIDHNTRTTTYNDPRTGQPTPDTFERINLSSQSFSSKISRFRYKCMSNSLSNYVKISVSRDDVLEDSLSEVMRKNPLDLRRRLFINFKGEEGLDYGGIAREWFFVLSHAILDPMYCLFEYSGKNKYNLEINPASYVNPDHLKYFKFVGRIVAMAFFHSKFIYNGFTMPFYKRMLGKRLTLEDLESVDPEFYNSLKWMQENNVDEADLGLYFTMDYSLLGEHLSDELKPGGKEIKLTEENKEEYLNLTVEWRFNRGIQEQTKAFFDGFNEIFPMDWLKIFDERELELLLCGIQKIDIDDWERNTVYHHYTPASKQIQWFWQFLRSASNEQRARMLQFVTGTCRVPVGGFAELMGSTGPQLFCIEKTGKEVWLPRSHTCFNRLDLPPYRSYEQLCERLTRAIEETEGFGND</sequence>
<evidence type="ECO:0000256" key="4">
    <source>
        <dbReference type="ARBA" id="ARBA00022679"/>
    </source>
</evidence>
<evidence type="ECO:0000313" key="12">
    <source>
        <dbReference type="EMBL" id="KRY34120.1"/>
    </source>
</evidence>
<protein>
    <recommendedName>
        <fullName evidence="3">HECT-type E3 ubiquitin transferase</fullName>
        <ecNumber evidence="3">2.3.2.26</ecNumber>
    </recommendedName>
</protein>
<feature type="domain" description="HECT" evidence="11">
    <location>
        <begin position="622"/>
        <end position="956"/>
    </location>
</feature>
<dbReference type="PIRSF" id="PIRSF001569">
    <property type="entry name" value="E3_ub_ligase_SMURF1"/>
    <property type="match status" value="1"/>
</dbReference>
<comment type="catalytic activity">
    <reaction evidence="1">
        <text>S-ubiquitinyl-[E2 ubiquitin-conjugating enzyme]-L-cysteine + [acceptor protein]-L-lysine = [E2 ubiquitin-conjugating enzyme]-L-cysteine + N(6)-ubiquitinyl-[acceptor protein]-L-lysine.</text>
        <dbReference type="EC" id="2.3.2.26"/>
    </reaction>
</comment>
<dbReference type="EMBL" id="JYDH01000072">
    <property type="protein sequence ID" value="KRY34120.1"/>
    <property type="molecule type" value="Genomic_DNA"/>
</dbReference>
<comment type="caution">
    <text evidence="12">The sequence shown here is derived from an EMBL/GenBank/DDBJ whole genome shotgun (WGS) entry which is preliminary data.</text>
</comment>
<dbReference type="STRING" id="6334.A0A0V1BB15"/>
<keyword evidence="9" id="KW-1133">Transmembrane helix</keyword>
<dbReference type="InterPro" id="IPR050409">
    <property type="entry name" value="E3_ubiq-protein_ligase"/>
</dbReference>
<comment type="pathway">
    <text evidence="2">Protein modification; protein ubiquitination.</text>
</comment>
<dbReference type="InParanoid" id="A0A0V1BB15"/>
<evidence type="ECO:0000256" key="7">
    <source>
        <dbReference type="PIRSR" id="PIRSR001569-1"/>
    </source>
</evidence>
<dbReference type="CDD" id="cd00201">
    <property type="entry name" value="WW"/>
    <property type="match status" value="4"/>
</dbReference>
<dbReference type="AlphaFoldDB" id="A0A0V1BB15"/>
<feature type="transmembrane region" description="Helical" evidence="9">
    <location>
        <begin position="112"/>
        <end position="132"/>
    </location>
</feature>
<dbReference type="Gene3D" id="3.30.2160.10">
    <property type="entry name" value="Hect, E3 ligase catalytic domain"/>
    <property type="match status" value="1"/>
</dbReference>
<dbReference type="InterPro" id="IPR035983">
    <property type="entry name" value="Hect_E3_ubiquitin_ligase"/>
</dbReference>
<dbReference type="CDD" id="cd00030">
    <property type="entry name" value="C2"/>
    <property type="match status" value="1"/>
</dbReference>
<dbReference type="PROSITE" id="PS50237">
    <property type="entry name" value="HECT"/>
    <property type="match status" value="1"/>
</dbReference>
<dbReference type="FunFam" id="3.30.2160.10:FF:000003">
    <property type="entry name" value="E3 ubiquitin-protein ligase"/>
    <property type="match status" value="1"/>
</dbReference>
<keyword evidence="9" id="KW-0472">Membrane</keyword>
<dbReference type="Proteomes" id="UP000054776">
    <property type="component" value="Unassembled WGS sequence"/>
</dbReference>
<gene>
    <name evidence="12" type="primary">Wwp2</name>
    <name evidence="12" type="ORF">T01_3782</name>
</gene>
<feature type="domain" description="WW" evidence="10">
    <location>
        <begin position="385"/>
        <end position="418"/>
    </location>
</feature>
<evidence type="ECO:0000313" key="13">
    <source>
        <dbReference type="Proteomes" id="UP000054776"/>
    </source>
</evidence>
<feature type="domain" description="WW" evidence="10">
    <location>
        <begin position="530"/>
        <end position="563"/>
    </location>
</feature>
<feature type="domain" description="WW" evidence="10">
    <location>
        <begin position="419"/>
        <end position="452"/>
    </location>
</feature>
<dbReference type="InterPro" id="IPR000569">
    <property type="entry name" value="HECT_dom"/>
</dbReference>
<keyword evidence="9" id="KW-0812">Transmembrane</keyword>
<dbReference type="OrthoDB" id="423283at2759"/>
<evidence type="ECO:0000256" key="2">
    <source>
        <dbReference type="ARBA" id="ARBA00004906"/>
    </source>
</evidence>
<dbReference type="FunCoup" id="A0A0V1BB15">
    <property type="interactions" value="1705"/>
</dbReference>
<keyword evidence="5" id="KW-0677">Repeat</keyword>
<name>A0A0V1BB15_TRISP</name>
<evidence type="ECO:0000256" key="9">
    <source>
        <dbReference type="SAM" id="Phobius"/>
    </source>
</evidence>
<evidence type="ECO:0000256" key="1">
    <source>
        <dbReference type="ARBA" id="ARBA00000885"/>
    </source>
</evidence>
<dbReference type="SMART" id="SM00119">
    <property type="entry name" value="HECTc"/>
    <property type="match status" value="1"/>
</dbReference>
<dbReference type="PROSITE" id="PS01159">
    <property type="entry name" value="WW_DOMAIN_1"/>
    <property type="match status" value="4"/>
</dbReference>
<dbReference type="GO" id="GO:0043161">
    <property type="term" value="P:proteasome-mediated ubiquitin-dependent protein catabolic process"/>
    <property type="evidence" value="ECO:0007669"/>
    <property type="project" value="TreeGrafter"/>
</dbReference>
<organism evidence="12 13">
    <name type="scientific">Trichinella spiralis</name>
    <name type="common">Trichina worm</name>
    <dbReference type="NCBI Taxonomy" id="6334"/>
    <lineage>
        <taxon>Eukaryota</taxon>
        <taxon>Metazoa</taxon>
        <taxon>Ecdysozoa</taxon>
        <taxon>Nematoda</taxon>
        <taxon>Enoplea</taxon>
        <taxon>Dorylaimia</taxon>
        <taxon>Trichinellida</taxon>
        <taxon>Trichinellidae</taxon>
        <taxon>Trichinella</taxon>
    </lineage>
</organism>
<evidence type="ECO:0000256" key="8">
    <source>
        <dbReference type="PROSITE-ProRule" id="PRU00104"/>
    </source>
</evidence>
<dbReference type="SUPFAM" id="SSF56204">
    <property type="entry name" value="Hect, E3 ligase catalytic domain"/>
    <property type="match status" value="1"/>
</dbReference>
<dbReference type="Gene3D" id="3.30.2410.10">
    <property type="entry name" value="Hect, E3 ligase catalytic domain"/>
    <property type="match status" value="1"/>
</dbReference>
<feature type="domain" description="WW" evidence="10">
    <location>
        <begin position="489"/>
        <end position="523"/>
    </location>
</feature>
<dbReference type="Gene3D" id="3.90.1750.10">
    <property type="entry name" value="Hect, E3 ligase catalytic domains"/>
    <property type="match status" value="1"/>
</dbReference>
<keyword evidence="4" id="KW-0808">Transferase</keyword>
<proteinExistence type="predicted"/>
<dbReference type="InterPro" id="IPR001202">
    <property type="entry name" value="WW_dom"/>
</dbReference>
<evidence type="ECO:0000256" key="5">
    <source>
        <dbReference type="ARBA" id="ARBA00022737"/>
    </source>
</evidence>
<reference evidence="12 13" key="1">
    <citation type="submission" date="2015-01" db="EMBL/GenBank/DDBJ databases">
        <title>Evolution of Trichinella species and genotypes.</title>
        <authorList>
            <person name="Korhonen P.K."/>
            <person name="Edoardo P."/>
            <person name="Giuseppe L.R."/>
            <person name="Gasser R.B."/>
        </authorList>
    </citation>
    <scope>NUCLEOTIDE SEQUENCE [LARGE SCALE GENOMIC DNA]</scope>
    <source>
        <strain evidence="12">ISS3</strain>
    </source>
</reference>
<dbReference type="FunFam" id="3.90.1750.10:FF:000079">
    <property type="entry name" value="E3 ubiquitin-protein ligase"/>
    <property type="match status" value="1"/>
</dbReference>
<dbReference type="SMART" id="SM00456">
    <property type="entry name" value="WW"/>
    <property type="match status" value="4"/>
</dbReference>
<dbReference type="GO" id="GO:0061630">
    <property type="term" value="F:ubiquitin protein ligase activity"/>
    <property type="evidence" value="ECO:0007669"/>
    <property type="project" value="UniProtKB-EC"/>
</dbReference>
<evidence type="ECO:0000259" key="11">
    <source>
        <dbReference type="PROSITE" id="PS50237"/>
    </source>
</evidence>
<dbReference type="PANTHER" id="PTHR11254">
    <property type="entry name" value="HECT DOMAIN UBIQUITIN-PROTEIN LIGASE"/>
    <property type="match status" value="1"/>
</dbReference>
<feature type="active site" description="Glycyl thioester intermediate" evidence="7 8">
    <location>
        <position position="924"/>
    </location>
</feature>
<keyword evidence="13" id="KW-1185">Reference proteome</keyword>
<evidence type="ECO:0000256" key="6">
    <source>
        <dbReference type="ARBA" id="ARBA00022786"/>
    </source>
</evidence>
<dbReference type="CDD" id="cd00078">
    <property type="entry name" value="HECTc"/>
    <property type="match status" value="1"/>
</dbReference>
<dbReference type="Gene3D" id="2.60.40.150">
    <property type="entry name" value="C2 domain"/>
    <property type="match status" value="1"/>
</dbReference>
<dbReference type="InterPro" id="IPR035892">
    <property type="entry name" value="C2_domain_sf"/>
</dbReference>
<dbReference type="InterPro" id="IPR036020">
    <property type="entry name" value="WW_dom_sf"/>
</dbReference>
<dbReference type="SUPFAM" id="SSF51045">
    <property type="entry name" value="WW domain"/>
    <property type="match status" value="4"/>
</dbReference>
<dbReference type="Pfam" id="PF00397">
    <property type="entry name" value="WW"/>
    <property type="match status" value="3"/>
</dbReference>
<dbReference type="PROSITE" id="PS50020">
    <property type="entry name" value="WW_DOMAIN_2"/>
    <property type="match status" value="4"/>
</dbReference>
<dbReference type="PANTHER" id="PTHR11254:SF429">
    <property type="entry name" value="E3 UBIQUITIN-PROTEIN LIGASE SU(DX)"/>
    <property type="match status" value="1"/>
</dbReference>
<dbReference type="Pfam" id="PF00632">
    <property type="entry name" value="HECT"/>
    <property type="match status" value="1"/>
</dbReference>
<dbReference type="InterPro" id="IPR024928">
    <property type="entry name" value="E3_ub_ligase_SMURF1"/>
</dbReference>
<dbReference type="Gene3D" id="2.20.70.10">
    <property type="match status" value="3"/>
</dbReference>
<evidence type="ECO:0000259" key="10">
    <source>
        <dbReference type="PROSITE" id="PS50020"/>
    </source>
</evidence>
<dbReference type="GO" id="GO:0005737">
    <property type="term" value="C:cytoplasm"/>
    <property type="evidence" value="ECO:0007669"/>
    <property type="project" value="UniProtKB-ARBA"/>
</dbReference>
<dbReference type="EC" id="2.3.2.26" evidence="3"/>
<dbReference type="FunFam" id="3.30.2410.10:FF:000002">
    <property type="entry name" value="E3 ubiquitin-protein ligase HECW2"/>
    <property type="match status" value="1"/>
</dbReference>
<dbReference type="GO" id="GO:0016567">
    <property type="term" value="P:protein ubiquitination"/>
    <property type="evidence" value="ECO:0007669"/>
    <property type="project" value="UniProtKB-UniPathway"/>
</dbReference>
<dbReference type="UniPathway" id="UPA00143"/>
<accession>A0A0V1BB15</accession>
<dbReference type="eggNOG" id="KOG0940">
    <property type="taxonomic scope" value="Eukaryota"/>
</dbReference>